<feature type="transmembrane region" description="Helical" evidence="1">
    <location>
        <begin position="88"/>
        <end position="110"/>
    </location>
</feature>
<protein>
    <submittedName>
        <fullName evidence="2">Uncharacterized protein</fullName>
    </submittedName>
</protein>
<keyword evidence="1" id="KW-1133">Transmembrane helix</keyword>
<accession>A0AAD1WUT1</accession>
<dbReference type="AlphaFoldDB" id="A0AAD1WUT1"/>
<organism evidence="2 3">
    <name type="scientific">Pelobates cultripes</name>
    <name type="common">Western spadefoot toad</name>
    <dbReference type="NCBI Taxonomy" id="61616"/>
    <lineage>
        <taxon>Eukaryota</taxon>
        <taxon>Metazoa</taxon>
        <taxon>Chordata</taxon>
        <taxon>Craniata</taxon>
        <taxon>Vertebrata</taxon>
        <taxon>Euteleostomi</taxon>
        <taxon>Amphibia</taxon>
        <taxon>Batrachia</taxon>
        <taxon>Anura</taxon>
        <taxon>Pelobatoidea</taxon>
        <taxon>Pelobatidae</taxon>
        <taxon>Pelobates</taxon>
    </lineage>
</organism>
<proteinExistence type="predicted"/>
<feature type="transmembrane region" description="Helical" evidence="1">
    <location>
        <begin position="56"/>
        <end position="76"/>
    </location>
</feature>
<keyword evidence="3" id="KW-1185">Reference proteome</keyword>
<keyword evidence="1" id="KW-0472">Membrane</keyword>
<name>A0AAD1WUT1_PELCU</name>
<dbReference type="Proteomes" id="UP001295444">
    <property type="component" value="Chromosome 12"/>
</dbReference>
<sequence length="114" mass="13096">MFQEAHYINTHPQHIYTTAFAHTSRSHIYLDTSHSFSIRTSLHIAALYPMIHRKQFFCIMLYSLGNSSLHPLLSQWTTLCSSLFSEDLLFIILFINCISSLQMHMGMVLCTAAV</sequence>
<keyword evidence="1" id="KW-0812">Transmembrane</keyword>
<dbReference type="EMBL" id="OW240923">
    <property type="protein sequence ID" value="CAH2324518.1"/>
    <property type="molecule type" value="Genomic_DNA"/>
</dbReference>
<evidence type="ECO:0000256" key="1">
    <source>
        <dbReference type="SAM" id="Phobius"/>
    </source>
</evidence>
<reference evidence="2" key="1">
    <citation type="submission" date="2022-03" db="EMBL/GenBank/DDBJ databases">
        <authorList>
            <person name="Alioto T."/>
            <person name="Alioto T."/>
            <person name="Gomez Garrido J."/>
        </authorList>
    </citation>
    <scope>NUCLEOTIDE SEQUENCE</scope>
</reference>
<evidence type="ECO:0000313" key="3">
    <source>
        <dbReference type="Proteomes" id="UP001295444"/>
    </source>
</evidence>
<gene>
    <name evidence="2" type="ORF">PECUL_23A022414</name>
</gene>
<evidence type="ECO:0000313" key="2">
    <source>
        <dbReference type="EMBL" id="CAH2324518.1"/>
    </source>
</evidence>